<dbReference type="Pfam" id="PF16123">
    <property type="entry name" value="HAGH_C"/>
    <property type="match status" value="1"/>
</dbReference>
<keyword evidence="7" id="KW-0378">Hydrolase</keyword>
<dbReference type="Proteomes" id="UP001209878">
    <property type="component" value="Unassembled WGS sequence"/>
</dbReference>
<proteinExistence type="inferred from homology"/>
<comment type="cofactor">
    <cofactor evidence="2">
        <name>Zn(2+)</name>
        <dbReference type="ChEBI" id="CHEBI:29105"/>
    </cofactor>
</comment>
<dbReference type="PANTHER" id="PTHR11935:SF94">
    <property type="entry name" value="TENZING NORGAY, ISOFORM C"/>
    <property type="match status" value="1"/>
</dbReference>
<evidence type="ECO:0000256" key="1">
    <source>
        <dbReference type="ARBA" id="ARBA00001623"/>
    </source>
</evidence>
<evidence type="ECO:0000256" key="3">
    <source>
        <dbReference type="ARBA" id="ARBA00004963"/>
    </source>
</evidence>
<evidence type="ECO:0000313" key="12">
    <source>
        <dbReference type="Proteomes" id="UP001209878"/>
    </source>
</evidence>
<protein>
    <recommendedName>
        <fullName evidence="5">hydroxyacylglutathione hydrolase</fullName>
        <ecNumber evidence="5">3.1.2.6</ecNumber>
    </recommendedName>
    <alternativeName>
        <fullName evidence="9">Glyoxalase II</fullName>
    </alternativeName>
</protein>
<dbReference type="GO" id="GO:0046872">
    <property type="term" value="F:metal ion binding"/>
    <property type="evidence" value="ECO:0007669"/>
    <property type="project" value="UniProtKB-KW"/>
</dbReference>
<evidence type="ECO:0000256" key="2">
    <source>
        <dbReference type="ARBA" id="ARBA00001947"/>
    </source>
</evidence>
<name>A0AAD9KP55_RIDPI</name>
<comment type="catalytic activity">
    <reaction evidence="1">
        <text>an S-(2-hydroxyacyl)glutathione + H2O = a 2-hydroxy carboxylate + glutathione + H(+)</text>
        <dbReference type="Rhea" id="RHEA:21864"/>
        <dbReference type="ChEBI" id="CHEBI:15377"/>
        <dbReference type="ChEBI" id="CHEBI:15378"/>
        <dbReference type="ChEBI" id="CHEBI:57925"/>
        <dbReference type="ChEBI" id="CHEBI:58896"/>
        <dbReference type="ChEBI" id="CHEBI:71261"/>
        <dbReference type="EC" id="3.1.2.6"/>
    </reaction>
</comment>
<dbReference type="NCBIfam" id="TIGR03413">
    <property type="entry name" value="GSH_gloB"/>
    <property type="match status" value="1"/>
</dbReference>
<keyword evidence="6" id="KW-0479">Metal-binding</keyword>
<comment type="similarity">
    <text evidence="4">Belongs to the metallo-beta-lactamase superfamily. Glyoxalase II family.</text>
</comment>
<dbReference type="GO" id="GO:0004416">
    <property type="term" value="F:hydroxyacylglutathione hydrolase activity"/>
    <property type="evidence" value="ECO:0007669"/>
    <property type="project" value="UniProtKB-EC"/>
</dbReference>
<evidence type="ECO:0000256" key="9">
    <source>
        <dbReference type="ARBA" id="ARBA00031044"/>
    </source>
</evidence>
<organism evidence="11 12">
    <name type="scientific">Ridgeia piscesae</name>
    <name type="common">Tubeworm</name>
    <dbReference type="NCBI Taxonomy" id="27915"/>
    <lineage>
        <taxon>Eukaryota</taxon>
        <taxon>Metazoa</taxon>
        <taxon>Spiralia</taxon>
        <taxon>Lophotrochozoa</taxon>
        <taxon>Annelida</taxon>
        <taxon>Polychaeta</taxon>
        <taxon>Sedentaria</taxon>
        <taxon>Canalipalpata</taxon>
        <taxon>Sabellida</taxon>
        <taxon>Siboglinidae</taxon>
        <taxon>Ridgeia</taxon>
    </lineage>
</organism>
<dbReference type="EC" id="3.1.2.6" evidence="5"/>
<dbReference type="FunFam" id="3.60.15.10:FF:000019">
    <property type="entry name" value="Hydroxyacylglutathione hydrolase, mitochondrial"/>
    <property type="match status" value="1"/>
</dbReference>
<feature type="domain" description="Metallo-beta-lactamase" evidence="10">
    <location>
        <begin position="50"/>
        <end position="212"/>
    </location>
</feature>
<dbReference type="InterPro" id="IPR032282">
    <property type="entry name" value="HAGH_C"/>
</dbReference>
<dbReference type="InterPro" id="IPR017782">
    <property type="entry name" value="Hydroxyacylglutathione_Hdrlase"/>
</dbReference>
<evidence type="ECO:0000256" key="4">
    <source>
        <dbReference type="ARBA" id="ARBA00006759"/>
    </source>
</evidence>
<comment type="pathway">
    <text evidence="3">Secondary metabolite metabolism; methylglyoxal degradation; (R)-lactate from methylglyoxal: step 2/2.</text>
</comment>
<dbReference type="AlphaFoldDB" id="A0AAD9KP55"/>
<keyword evidence="8" id="KW-0862">Zinc</keyword>
<evidence type="ECO:0000256" key="5">
    <source>
        <dbReference type="ARBA" id="ARBA00011917"/>
    </source>
</evidence>
<evidence type="ECO:0000256" key="6">
    <source>
        <dbReference type="ARBA" id="ARBA00022723"/>
    </source>
</evidence>
<dbReference type="InterPro" id="IPR036866">
    <property type="entry name" value="RibonucZ/Hydroxyglut_hydro"/>
</dbReference>
<dbReference type="SMART" id="SM00849">
    <property type="entry name" value="Lactamase_B"/>
    <property type="match status" value="1"/>
</dbReference>
<evidence type="ECO:0000256" key="7">
    <source>
        <dbReference type="ARBA" id="ARBA00022801"/>
    </source>
</evidence>
<accession>A0AAD9KP55</accession>
<dbReference type="Pfam" id="PF00753">
    <property type="entry name" value="Lactamase_B"/>
    <property type="match status" value="1"/>
</dbReference>
<gene>
    <name evidence="11" type="ORF">NP493_748g01008</name>
</gene>
<sequence length="297" mass="32527">MTELTANRLFSAVFPLAASFHNSCCNSSHSKGSIVQLDNMNVHVLPALDDNYMYLLVDKRTKQAAAIDPVEPEKMIEAVEDTGVNLVAILTTHHHLDHAGGNKNLVKMVPGLKVYGADDRIKALNTPISGGDQFQIGSLQVQCLSTPCHTSGHICYYVTSSDPEERPVVFTGDTLFVGGCGRFFEGTAEEMYRALVKVLGVLPDQTAVFCGHEYTVTNLKFATHVDGKNLALREKLSWALEMRNQGQPTIPSTIGEELSYNPFMRVGEKALQMHTGQNDPVATMAALRAEKDNFRAT</sequence>
<dbReference type="PIRSF" id="PIRSF005457">
    <property type="entry name" value="Glx"/>
    <property type="match status" value="1"/>
</dbReference>
<reference evidence="11" key="1">
    <citation type="journal article" date="2023" name="Mol. Biol. Evol.">
        <title>Third-Generation Sequencing Reveals the Adaptive Role of the Epigenome in Three Deep-Sea Polychaetes.</title>
        <authorList>
            <person name="Perez M."/>
            <person name="Aroh O."/>
            <person name="Sun Y."/>
            <person name="Lan Y."/>
            <person name="Juniper S.K."/>
            <person name="Young C.R."/>
            <person name="Angers B."/>
            <person name="Qian P.Y."/>
        </authorList>
    </citation>
    <scope>NUCLEOTIDE SEQUENCE</scope>
    <source>
        <strain evidence="11">R07B-5</strain>
    </source>
</reference>
<dbReference type="InterPro" id="IPR035680">
    <property type="entry name" value="Clx_II_MBL"/>
</dbReference>
<evidence type="ECO:0000259" key="10">
    <source>
        <dbReference type="SMART" id="SM00849"/>
    </source>
</evidence>
<dbReference type="Gene3D" id="3.60.15.10">
    <property type="entry name" value="Ribonuclease Z/Hydroxyacylglutathione hydrolase-like"/>
    <property type="match status" value="1"/>
</dbReference>
<comment type="caution">
    <text evidence="11">The sequence shown here is derived from an EMBL/GenBank/DDBJ whole genome shotgun (WGS) entry which is preliminary data.</text>
</comment>
<evidence type="ECO:0000313" key="11">
    <source>
        <dbReference type="EMBL" id="KAK2175144.1"/>
    </source>
</evidence>
<dbReference type="CDD" id="cd07723">
    <property type="entry name" value="hydroxyacylglutathione_hydrolase_MBL-fold"/>
    <property type="match status" value="1"/>
</dbReference>
<evidence type="ECO:0000256" key="8">
    <source>
        <dbReference type="ARBA" id="ARBA00022833"/>
    </source>
</evidence>
<dbReference type="EMBL" id="JAODUO010000747">
    <property type="protein sequence ID" value="KAK2175144.1"/>
    <property type="molecule type" value="Genomic_DNA"/>
</dbReference>
<dbReference type="GO" id="GO:0019243">
    <property type="term" value="P:methylglyoxal catabolic process to D-lactate via S-lactoyl-glutathione"/>
    <property type="evidence" value="ECO:0007669"/>
    <property type="project" value="InterPro"/>
</dbReference>
<dbReference type="SUPFAM" id="SSF56281">
    <property type="entry name" value="Metallo-hydrolase/oxidoreductase"/>
    <property type="match status" value="1"/>
</dbReference>
<dbReference type="PANTHER" id="PTHR11935">
    <property type="entry name" value="BETA LACTAMASE DOMAIN"/>
    <property type="match status" value="1"/>
</dbReference>
<dbReference type="HAMAP" id="MF_01374">
    <property type="entry name" value="Glyoxalase_2"/>
    <property type="match status" value="1"/>
</dbReference>
<keyword evidence="12" id="KW-1185">Reference proteome</keyword>
<dbReference type="InterPro" id="IPR001279">
    <property type="entry name" value="Metallo-B-lactamas"/>
</dbReference>